<name>A0A4Y2SSQ5_ARAVE</name>
<dbReference type="OrthoDB" id="8191996at2759"/>
<proteinExistence type="predicted"/>
<evidence type="ECO:0000313" key="2">
    <source>
        <dbReference type="Proteomes" id="UP000499080"/>
    </source>
</evidence>
<keyword evidence="2" id="KW-1185">Reference proteome</keyword>
<dbReference type="Proteomes" id="UP000499080">
    <property type="component" value="Unassembled WGS sequence"/>
</dbReference>
<organism evidence="1 2">
    <name type="scientific">Araneus ventricosus</name>
    <name type="common">Orbweaver spider</name>
    <name type="synonym">Epeira ventricosa</name>
    <dbReference type="NCBI Taxonomy" id="182803"/>
    <lineage>
        <taxon>Eukaryota</taxon>
        <taxon>Metazoa</taxon>
        <taxon>Ecdysozoa</taxon>
        <taxon>Arthropoda</taxon>
        <taxon>Chelicerata</taxon>
        <taxon>Arachnida</taxon>
        <taxon>Araneae</taxon>
        <taxon>Araneomorphae</taxon>
        <taxon>Entelegynae</taxon>
        <taxon>Araneoidea</taxon>
        <taxon>Araneidae</taxon>
        <taxon>Araneus</taxon>
    </lineage>
</organism>
<dbReference type="AlphaFoldDB" id="A0A4Y2SSQ5"/>
<gene>
    <name evidence="1" type="ORF">AVEN_24777_1</name>
</gene>
<dbReference type="EMBL" id="BGPR01023227">
    <property type="protein sequence ID" value="GBN90239.1"/>
    <property type="molecule type" value="Genomic_DNA"/>
</dbReference>
<protein>
    <recommendedName>
        <fullName evidence="3">Mos1 transposase HTH domain-containing protein</fullName>
    </recommendedName>
</protein>
<sequence length="107" mass="12320">MSKVYGEAFMSESKVRKWCRNFDAGRTDVHDAGGQAVSTDDLVQRVDQAIRGNRRFTISGLSNLFPEISRSALYTNVSERLEYRKLCARWVPKMLSDRHKTQRMGPH</sequence>
<dbReference type="InterPro" id="IPR052709">
    <property type="entry name" value="Transposase-MT_Hybrid"/>
</dbReference>
<dbReference type="PANTHER" id="PTHR46060:SF1">
    <property type="entry name" value="MARINER MOS1 TRANSPOSASE-LIKE PROTEIN"/>
    <property type="match status" value="1"/>
</dbReference>
<reference evidence="1 2" key="1">
    <citation type="journal article" date="2019" name="Sci. Rep.">
        <title>Orb-weaving spider Araneus ventricosus genome elucidates the spidroin gene catalogue.</title>
        <authorList>
            <person name="Kono N."/>
            <person name="Nakamura H."/>
            <person name="Ohtoshi R."/>
            <person name="Moran D.A.P."/>
            <person name="Shinohara A."/>
            <person name="Yoshida Y."/>
            <person name="Fujiwara M."/>
            <person name="Mori M."/>
            <person name="Tomita M."/>
            <person name="Arakawa K."/>
        </authorList>
    </citation>
    <scope>NUCLEOTIDE SEQUENCE [LARGE SCALE GENOMIC DNA]</scope>
</reference>
<comment type="caution">
    <text evidence="1">The sequence shown here is derived from an EMBL/GenBank/DDBJ whole genome shotgun (WGS) entry which is preliminary data.</text>
</comment>
<evidence type="ECO:0008006" key="3">
    <source>
        <dbReference type="Google" id="ProtNLM"/>
    </source>
</evidence>
<accession>A0A4Y2SSQ5</accession>
<dbReference type="PANTHER" id="PTHR46060">
    <property type="entry name" value="MARINER MOS1 TRANSPOSASE-LIKE PROTEIN"/>
    <property type="match status" value="1"/>
</dbReference>
<evidence type="ECO:0000313" key="1">
    <source>
        <dbReference type="EMBL" id="GBN90239.1"/>
    </source>
</evidence>